<dbReference type="EMBL" id="CP070496">
    <property type="protein sequence ID" value="QSB05486.1"/>
    <property type="molecule type" value="Genomic_DNA"/>
</dbReference>
<dbReference type="GO" id="GO:0032259">
    <property type="term" value="P:methylation"/>
    <property type="evidence" value="ECO:0007669"/>
    <property type="project" value="UniProtKB-KW"/>
</dbReference>
<keyword evidence="2" id="KW-0489">Methyltransferase</keyword>
<accession>A0A895XSF8</accession>
<gene>
    <name evidence="2" type="ORF">JQS30_00635</name>
</gene>
<reference evidence="2" key="1">
    <citation type="submission" date="2021-02" db="EMBL/GenBank/DDBJ databases">
        <title>Natronoglycomyces albus gen. nov., sp. nov, a haloalkaliphilic actinobacterium from a soda solonchak soil.</title>
        <authorList>
            <person name="Sorokin D.Y."/>
            <person name="Khijniak T.V."/>
            <person name="Zakharycheva A.P."/>
            <person name="Boueva O.V."/>
            <person name="Ariskina E.V."/>
            <person name="Hahnke R.L."/>
            <person name="Bunk B."/>
            <person name="Sproer C."/>
            <person name="Schumann P."/>
            <person name="Evtushenko L.I."/>
            <person name="Kublanov I.V."/>
        </authorList>
    </citation>
    <scope>NUCLEOTIDE SEQUENCE</scope>
    <source>
        <strain evidence="2">DSM 106290</strain>
    </source>
</reference>
<evidence type="ECO:0000313" key="3">
    <source>
        <dbReference type="Proteomes" id="UP000662939"/>
    </source>
</evidence>
<dbReference type="Gene3D" id="3.40.50.150">
    <property type="entry name" value="Vaccinia Virus protein VP39"/>
    <property type="match status" value="1"/>
</dbReference>
<dbReference type="GO" id="GO:0008168">
    <property type="term" value="F:methyltransferase activity"/>
    <property type="evidence" value="ECO:0007669"/>
    <property type="project" value="UniProtKB-KW"/>
</dbReference>
<name>A0A895XSF8_9ACTN</name>
<dbReference type="RefSeq" id="WP_213171494.1">
    <property type="nucleotide sequence ID" value="NZ_CP070496.1"/>
</dbReference>
<keyword evidence="3" id="KW-1185">Reference proteome</keyword>
<evidence type="ECO:0000313" key="2">
    <source>
        <dbReference type="EMBL" id="QSB05486.1"/>
    </source>
</evidence>
<evidence type="ECO:0000259" key="1">
    <source>
        <dbReference type="Pfam" id="PF13649"/>
    </source>
</evidence>
<dbReference type="AlphaFoldDB" id="A0A895XSF8"/>
<proteinExistence type="predicted"/>
<feature type="domain" description="Methyltransferase" evidence="1">
    <location>
        <begin position="43"/>
        <end position="136"/>
    </location>
</feature>
<dbReference type="Proteomes" id="UP000662939">
    <property type="component" value="Chromosome"/>
</dbReference>
<dbReference type="KEGG" id="nav:JQS30_00635"/>
<dbReference type="InterPro" id="IPR029063">
    <property type="entry name" value="SAM-dependent_MTases_sf"/>
</dbReference>
<sequence>MKKDYFGGRVAETYDDAHDERFGPEYLEAETSFLADLAGDGPVLELGIGTGRVAVPLRKRGVKVHGIELSSDMADQLRVKPGAEDIGVTIGDFATAKAPGTYSLAYLVYNTINNLTTQDEQVACFRNVAEHLEPGGYFVIDVGVPSLLQLAPDQTIHPFTVTDDHLGFDEYDFVEQGMTSHHFFRDGENWQRRSIPFRYVWPSELDLMAQLAGMSLHQRWSGWNREPFTAQSRMHVSVWKKPEAN</sequence>
<dbReference type="InterPro" id="IPR041698">
    <property type="entry name" value="Methyltransf_25"/>
</dbReference>
<dbReference type="CDD" id="cd02440">
    <property type="entry name" value="AdoMet_MTases"/>
    <property type="match status" value="1"/>
</dbReference>
<protein>
    <submittedName>
        <fullName evidence="2">Class I SAM-dependent methyltransferase</fullName>
    </submittedName>
</protein>
<organism evidence="2 3">
    <name type="scientific">Natronoglycomyces albus</name>
    <dbReference type="NCBI Taxonomy" id="2811108"/>
    <lineage>
        <taxon>Bacteria</taxon>
        <taxon>Bacillati</taxon>
        <taxon>Actinomycetota</taxon>
        <taxon>Actinomycetes</taxon>
        <taxon>Glycomycetales</taxon>
        <taxon>Glycomycetaceae</taxon>
        <taxon>Natronoglycomyces</taxon>
    </lineage>
</organism>
<dbReference type="SUPFAM" id="SSF53335">
    <property type="entry name" value="S-adenosyl-L-methionine-dependent methyltransferases"/>
    <property type="match status" value="1"/>
</dbReference>
<dbReference type="Pfam" id="PF13649">
    <property type="entry name" value="Methyltransf_25"/>
    <property type="match status" value="1"/>
</dbReference>
<keyword evidence="2" id="KW-0808">Transferase</keyword>